<organism evidence="2 3">
    <name type="scientific">Ascobolus immersus RN42</name>
    <dbReference type="NCBI Taxonomy" id="1160509"/>
    <lineage>
        <taxon>Eukaryota</taxon>
        <taxon>Fungi</taxon>
        <taxon>Dikarya</taxon>
        <taxon>Ascomycota</taxon>
        <taxon>Pezizomycotina</taxon>
        <taxon>Pezizomycetes</taxon>
        <taxon>Pezizales</taxon>
        <taxon>Ascobolaceae</taxon>
        <taxon>Ascobolus</taxon>
    </lineage>
</organism>
<dbReference type="AlphaFoldDB" id="A0A3N4HC62"/>
<name>A0A3N4HC62_ASCIM</name>
<evidence type="ECO:0000313" key="3">
    <source>
        <dbReference type="Proteomes" id="UP000275078"/>
    </source>
</evidence>
<reference evidence="2 3" key="1">
    <citation type="journal article" date="2018" name="Nat. Ecol. Evol.">
        <title>Pezizomycetes genomes reveal the molecular basis of ectomycorrhizal truffle lifestyle.</title>
        <authorList>
            <person name="Murat C."/>
            <person name="Payen T."/>
            <person name="Noel B."/>
            <person name="Kuo A."/>
            <person name="Morin E."/>
            <person name="Chen J."/>
            <person name="Kohler A."/>
            <person name="Krizsan K."/>
            <person name="Balestrini R."/>
            <person name="Da Silva C."/>
            <person name="Montanini B."/>
            <person name="Hainaut M."/>
            <person name="Levati E."/>
            <person name="Barry K.W."/>
            <person name="Belfiori B."/>
            <person name="Cichocki N."/>
            <person name="Clum A."/>
            <person name="Dockter R.B."/>
            <person name="Fauchery L."/>
            <person name="Guy J."/>
            <person name="Iotti M."/>
            <person name="Le Tacon F."/>
            <person name="Lindquist E.A."/>
            <person name="Lipzen A."/>
            <person name="Malagnac F."/>
            <person name="Mello A."/>
            <person name="Molinier V."/>
            <person name="Miyauchi S."/>
            <person name="Poulain J."/>
            <person name="Riccioni C."/>
            <person name="Rubini A."/>
            <person name="Sitrit Y."/>
            <person name="Splivallo R."/>
            <person name="Traeger S."/>
            <person name="Wang M."/>
            <person name="Zifcakova L."/>
            <person name="Wipf D."/>
            <person name="Zambonelli A."/>
            <person name="Paolocci F."/>
            <person name="Nowrousian M."/>
            <person name="Ottonello S."/>
            <person name="Baldrian P."/>
            <person name="Spatafora J.W."/>
            <person name="Henrissat B."/>
            <person name="Nagy L.G."/>
            <person name="Aury J.M."/>
            <person name="Wincker P."/>
            <person name="Grigoriev I.V."/>
            <person name="Bonfante P."/>
            <person name="Martin F.M."/>
        </authorList>
    </citation>
    <scope>NUCLEOTIDE SEQUENCE [LARGE SCALE GENOMIC DNA]</scope>
    <source>
        <strain evidence="2 3">RN42</strain>
    </source>
</reference>
<proteinExistence type="predicted"/>
<dbReference type="Proteomes" id="UP000275078">
    <property type="component" value="Unassembled WGS sequence"/>
</dbReference>
<evidence type="ECO:0000256" key="1">
    <source>
        <dbReference type="SAM" id="MobiDB-lite"/>
    </source>
</evidence>
<keyword evidence="3" id="KW-1185">Reference proteome</keyword>
<dbReference type="PANTHER" id="PTHR35871">
    <property type="entry name" value="EXPRESSED PROTEIN"/>
    <property type="match status" value="1"/>
</dbReference>
<feature type="compositionally biased region" description="Acidic residues" evidence="1">
    <location>
        <begin position="77"/>
        <end position="101"/>
    </location>
</feature>
<feature type="region of interest" description="Disordered" evidence="1">
    <location>
        <begin position="120"/>
        <end position="221"/>
    </location>
</feature>
<feature type="region of interest" description="Disordered" evidence="1">
    <location>
        <begin position="71"/>
        <end position="107"/>
    </location>
</feature>
<feature type="compositionally biased region" description="Basic and acidic residues" evidence="1">
    <location>
        <begin position="148"/>
        <end position="161"/>
    </location>
</feature>
<sequence length="858" mass="97031">MPPKSKQQQKMNEKMAKMRQKRHPKVEPVPHLDPEPAELTASPNEPPPVAPMETVWDVMEMEEQHRRGRAIVHWDVGADEDGEEDESDLETSEAEDMDPEDAPGTVEDAFARMLQAASNSEVFRNAHFPYQRGVELSERQKRRIRKRQREDLEERESDKPVNKAIKAFFTTAPSRPASEDSAQNTASASAPQPPSQGTGISNSGESSQLPSQPQAPPRKSEFPLSLEDAIARIEVKMKQKKDVLEGQNLLRHRAVCVFMHLRANPPTLHNMFGNQLRKIDLATLSANAFGKGPYLARKIIAWEHAWRHLGIIPEGKQGCHSKSHSWFNDEGVQLAVREYLMSPEAKGGKNVSGHRVAQIVGDYLDSQRVGSAVEEALNDTHDSGLQSVPDSQRTRRIKARTARRWLRVMGLHHHKLMKSVYVNGHERSDVVKYRNEVFLPDWIKYRKRCIVFKEDGTWTLPEGCDKIGENEYRMRDDGTRPLVLVTHDESTVNANDSRRSGWFMKMEDGTFKLPIEPKGKGKGIMVSAFLTPGGILRVPNTISDEQLQVLADDGSSWPLTKEGKPLREAVHYLEYGNGNWWTGDKMVDQTIQEVLPIFKLAFPGCDALFAFDNASNHSSYAADALVAARMNLNPGGANVPKMRDGFVHREKQMGWTQPMQFGDGDPRITMRGLPKGIKQVLSERGLWPGTGRNILGDVFRADCPTSHGRPGCPSDPEDPDTGKVVGKCCARTLLANQKDFRSQRGKLEEMVTARGHKIIFYPKFHCELNFIERYWASVKAYTREHCTYDIQGLRKNLPAAIHSVPVETIYRYYMHCERVIDVYADPENYSYGSKAFQERLAGLKKYSSHRQVRDKTKD</sequence>
<dbReference type="InterPro" id="IPR036397">
    <property type="entry name" value="RNaseH_sf"/>
</dbReference>
<dbReference type="Gene3D" id="3.30.420.10">
    <property type="entry name" value="Ribonuclease H-like superfamily/Ribonuclease H"/>
    <property type="match status" value="1"/>
</dbReference>
<evidence type="ECO:0000313" key="2">
    <source>
        <dbReference type="EMBL" id="RPA71955.1"/>
    </source>
</evidence>
<dbReference type="EMBL" id="ML119889">
    <property type="protein sequence ID" value="RPA71955.1"/>
    <property type="molecule type" value="Genomic_DNA"/>
</dbReference>
<dbReference type="OrthoDB" id="5400049at2759"/>
<gene>
    <name evidence="2" type="ORF">BJ508DRAFT_245125</name>
</gene>
<evidence type="ECO:0008006" key="4">
    <source>
        <dbReference type="Google" id="ProtNLM"/>
    </source>
</evidence>
<protein>
    <recommendedName>
        <fullName evidence="4">Tc1-like transposase DDE domain-containing protein</fullName>
    </recommendedName>
</protein>
<feature type="compositionally biased region" description="Polar residues" evidence="1">
    <location>
        <begin position="1"/>
        <end position="10"/>
    </location>
</feature>
<feature type="compositionally biased region" description="Polar residues" evidence="1">
    <location>
        <begin position="180"/>
        <end position="205"/>
    </location>
</feature>
<feature type="compositionally biased region" description="Basic and acidic residues" evidence="1">
    <location>
        <begin position="25"/>
        <end position="34"/>
    </location>
</feature>
<accession>A0A3N4HC62</accession>
<dbReference type="PANTHER" id="PTHR35871:SF1">
    <property type="entry name" value="CXC1-LIKE CYSTEINE CLUSTER ASSOCIATED WITH KDZ TRANSPOSASES DOMAIN-CONTAINING PROTEIN"/>
    <property type="match status" value="1"/>
</dbReference>
<dbReference type="GO" id="GO:0003676">
    <property type="term" value="F:nucleic acid binding"/>
    <property type="evidence" value="ECO:0007669"/>
    <property type="project" value="InterPro"/>
</dbReference>
<feature type="region of interest" description="Disordered" evidence="1">
    <location>
        <begin position="1"/>
        <end position="51"/>
    </location>
</feature>